<protein>
    <submittedName>
        <fullName evidence="1">Uncharacterized protein</fullName>
    </submittedName>
</protein>
<dbReference type="EMBL" id="BMAO01029204">
    <property type="protein sequence ID" value="GFR30073.1"/>
    <property type="molecule type" value="Genomic_DNA"/>
</dbReference>
<sequence length="35" mass="3863">MPEESTTWISPDTILLDIGAQLEAKFIGENSTIQN</sequence>
<evidence type="ECO:0000313" key="1">
    <source>
        <dbReference type="EMBL" id="GFR30073.1"/>
    </source>
</evidence>
<evidence type="ECO:0000313" key="2">
    <source>
        <dbReference type="Proteomes" id="UP000887116"/>
    </source>
</evidence>
<feature type="non-terminal residue" evidence="1">
    <location>
        <position position="35"/>
    </location>
</feature>
<keyword evidence="2" id="KW-1185">Reference proteome</keyword>
<dbReference type="AlphaFoldDB" id="A0A8X6HUE6"/>
<gene>
    <name evidence="1" type="ORF">TNCT_532231</name>
</gene>
<proteinExistence type="predicted"/>
<dbReference type="Proteomes" id="UP000887116">
    <property type="component" value="Unassembled WGS sequence"/>
</dbReference>
<organism evidence="1 2">
    <name type="scientific">Trichonephila clavata</name>
    <name type="common">Joro spider</name>
    <name type="synonym">Nephila clavata</name>
    <dbReference type="NCBI Taxonomy" id="2740835"/>
    <lineage>
        <taxon>Eukaryota</taxon>
        <taxon>Metazoa</taxon>
        <taxon>Ecdysozoa</taxon>
        <taxon>Arthropoda</taxon>
        <taxon>Chelicerata</taxon>
        <taxon>Arachnida</taxon>
        <taxon>Araneae</taxon>
        <taxon>Araneomorphae</taxon>
        <taxon>Entelegynae</taxon>
        <taxon>Araneoidea</taxon>
        <taxon>Nephilidae</taxon>
        <taxon>Trichonephila</taxon>
    </lineage>
</organism>
<reference evidence="1" key="1">
    <citation type="submission" date="2020-07" db="EMBL/GenBank/DDBJ databases">
        <title>Multicomponent nature underlies the extraordinary mechanical properties of spider dragline silk.</title>
        <authorList>
            <person name="Kono N."/>
            <person name="Nakamura H."/>
            <person name="Mori M."/>
            <person name="Yoshida Y."/>
            <person name="Ohtoshi R."/>
            <person name="Malay A.D."/>
            <person name="Moran D.A.P."/>
            <person name="Tomita M."/>
            <person name="Numata K."/>
            <person name="Arakawa K."/>
        </authorList>
    </citation>
    <scope>NUCLEOTIDE SEQUENCE</scope>
</reference>
<name>A0A8X6HUE6_TRICU</name>
<accession>A0A8X6HUE6</accession>
<comment type="caution">
    <text evidence="1">The sequence shown here is derived from an EMBL/GenBank/DDBJ whole genome shotgun (WGS) entry which is preliminary data.</text>
</comment>